<evidence type="ECO:0000259" key="5">
    <source>
        <dbReference type="Pfam" id="PF00501"/>
    </source>
</evidence>
<keyword evidence="3" id="KW-0547">Nucleotide-binding</keyword>
<name>A0AAU7B139_9ACTN</name>
<dbReference type="GO" id="GO:0005886">
    <property type="term" value="C:plasma membrane"/>
    <property type="evidence" value="ECO:0007669"/>
    <property type="project" value="TreeGrafter"/>
</dbReference>
<keyword evidence="2 6" id="KW-0436">Ligase</keyword>
<dbReference type="Gene3D" id="3.40.50.1820">
    <property type="entry name" value="alpha/beta hydrolase"/>
    <property type="match status" value="1"/>
</dbReference>
<dbReference type="InterPro" id="IPR000873">
    <property type="entry name" value="AMP-dep_synth/lig_dom"/>
</dbReference>
<dbReference type="InterPro" id="IPR045851">
    <property type="entry name" value="AMP-bd_C_sf"/>
</dbReference>
<accession>A0AAU7B139</accession>
<dbReference type="GO" id="GO:0044539">
    <property type="term" value="P:long-chain fatty acid import into cell"/>
    <property type="evidence" value="ECO:0007669"/>
    <property type="project" value="TreeGrafter"/>
</dbReference>
<dbReference type="SUPFAM" id="SSF56801">
    <property type="entry name" value="Acetyl-CoA synthetase-like"/>
    <property type="match status" value="1"/>
</dbReference>
<reference evidence="6" key="1">
    <citation type="submission" date="2022-12" db="EMBL/GenBank/DDBJ databases">
        <title>Paraconexibacter alkalitolerans sp. nov. and Baekduia alba sp. nov., isolated from soil and emended description of the genera Paraconexibacter (Chun et al., 2020) and Baekduia (An et al., 2020).</title>
        <authorList>
            <person name="Vieira S."/>
            <person name="Huber K.J."/>
            <person name="Geppert A."/>
            <person name="Wolf J."/>
            <person name="Neumann-Schaal M."/>
            <person name="Muesken M."/>
            <person name="Overmann J."/>
        </authorList>
    </citation>
    <scope>NUCLEOTIDE SEQUENCE</scope>
    <source>
        <strain evidence="6">AEG42_29</strain>
    </source>
</reference>
<sequence length="1007" mass="108993">MTFSGALRTPDDALRHTVRPREPIPSRLMATIPNPVARLGALAQNALEVARFGGLDTGEEPAPYEVVTEQRVFKLRRYYADAVPPDAPAVILVPPMMLAAEVWDVSPHASAVRELHQSGIDAWVVDFGSPGEIEGALERTLTDHVVAVSDAVDQVRKIVGKDVHLGGYSQGGMFCYQTAAYRRGKGLSSLITFGSPVDTRGVIPFGLPEETIAALAGLLGGALGGNQLPAWASRAGFRLLDPVKAVRQQIDFVMQLHDREALLPREAQRRFLQADGFVAWPGPALADFMRQFVAHNRMLRGGFVIEDRLVTLADITCPVLTFVGEVDEIAPPAAVRPIVYAAPRADVYEKSLRAGHFGLVVGSAATRETWPAVAAWSKWREGNGPLPEEIKPADESVAVVSPGVSPRAGYAIELAAGVSAGLVRTAVTGAGRTVHTVRELGVEAAEQLPRLSRLEQVRPRTRASLGLMLDEQQAKNPDAILFLFEDRAHTRSAAKHRIDSVVRGLISLGVRQGEHVGVLMDMRPSALTTVAALNRIGAVAVLLRPDGAVTREARLGQVSRIVCDPQHKEIAGQVDAQILVLGGGSEDRDLGPGVIDMERIDPDLVELPRWYRPNPGRARDLAYILFTGEGERTRINRITNGRWLLSAVGTASSASLGSADTIYSVTPVYHPSGLLVGIGGAIAGGARIAMARQFDPTTFWDEVRRYGITVVTYTWTMLRDIVEAPPHPGERHHPVRLFVGSGMPPALWRRVLERFGPAGVVEFYTSSIGDSVLVNLGTRKIGAMGRRLPGSARVRIAAYDSDQGRLRTGKDGFAIVCERDQVGMLLAEADIDDPTGSDSALRGVFRRDDAWLATGDLFRRDVDGDYWLVDPVGSLIHTERGAIPSAPIRDALGRLDAVDLAVCFGVPSGEHGRAVAVAAVTLRDGKELTPAQVTEALARLEPHCRPQVVRVVAELAVTTWFRPLSGPLRAEGIPTVGQDLPVWYFDESRASYRKLTLAARKKLVERD</sequence>
<dbReference type="PANTHER" id="PTHR43107">
    <property type="entry name" value="LONG-CHAIN FATTY ACID TRANSPORT PROTEIN"/>
    <property type="match status" value="1"/>
</dbReference>
<dbReference type="Gene3D" id="3.40.50.12780">
    <property type="entry name" value="N-terminal domain of ligase-like"/>
    <property type="match status" value="1"/>
</dbReference>
<dbReference type="GO" id="GO:0008756">
    <property type="term" value="F:o-succinylbenzoate-CoA ligase activity"/>
    <property type="evidence" value="ECO:0007669"/>
    <property type="project" value="UniProtKB-EC"/>
</dbReference>
<evidence type="ECO:0000256" key="2">
    <source>
        <dbReference type="ARBA" id="ARBA00022598"/>
    </source>
</evidence>
<dbReference type="Gene3D" id="3.30.300.30">
    <property type="match status" value="1"/>
</dbReference>
<feature type="domain" description="AMP-dependent synthetase/ligase" evidence="5">
    <location>
        <begin position="470"/>
        <end position="810"/>
    </location>
</feature>
<dbReference type="NCBIfam" id="NF005898">
    <property type="entry name" value="PRK07868.1"/>
    <property type="match status" value="1"/>
</dbReference>
<comment type="similarity">
    <text evidence="1">Belongs to the ATP-dependent AMP-binding enzyme family.</text>
</comment>
<evidence type="ECO:0000256" key="1">
    <source>
        <dbReference type="ARBA" id="ARBA00006432"/>
    </source>
</evidence>
<evidence type="ECO:0000313" key="6">
    <source>
        <dbReference type="EMBL" id="XAY07576.1"/>
    </source>
</evidence>
<evidence type="ECO:0000256" key="3">
    <source>
        <dbReference type="ARBA" id="ARBA00022741"/>
    </source>
</evidence>
<dbReference type="InterPro" id="IPR029058">
    <property type="entry name" value="AB_hydrolase_fold"/>
</dbReference>
<dbReference type="SUPFAM" id="SSF53474">
    <property type="entry name" value="alpha/beta-Hydrolases"/>
    <property type="match status" value="1"/>
</dbReference>
<dbReference type="EC" id="6.2.1.26" evidence="6"/>
<proteinExistence type="inferred from homology"/>
<dbReference type="EMBL" id="CP114014">
    <property type="protein sequence ID" value="XAY07576.1"/>
    <property type="molecule type" value="Genomic_DNA"/>
</dbReference>
<dbReference type="InterPro" id="IPR042099">
    <property type="entry name" value="ANL_N_sf"/>
</dbReference>
<protein>
    <submittedName>
        <fullName evidence="6">2-succinylbenzoate--CoA ligase</fullName>
        <ecNumber evidence="6">6.2.1.26</ecNumber>
    </submittedName>
</protein>
<dbReference type="GO" id="GO:0004467">
    <property type="term" value="F:long-chain fatty acid-CoA ligase activity"/>
    <property type="evidence" value="ECO:0007669"/>
    <property type="project" value="TreeGrafter"/>
</dbReference>
<dbReference type="PANTHER" id="PTHR43107:SF15">
    <property type="entry name" value="FATTY ACID TRANSPORT PROTEIN 3, ISOFORM A"/>
    <property type="match status" value="1"/>
</dbReference>
<gene>
    <name evidence="6" type="primary">menE_4</name>
    <name evidence="6" type="ORF">DSM112329_04461</name>
</gene>
<organism evidence="6">
    <name type="scientific">Paraconexibacter sp. AEG42_29</name>
    <dbReference type="NCBI Taxonomy" id="2997339"/>
    <lineage>
        <taxon>Bacteria</taxon>
        <taxon>Bacillati</taxon>
        <taxon>Actinomycetota</taxon>
        <taxon>Thermoleophilia</taxon>
        <taxon>Solirubrobacterales</taxon>
        <taxon>Paraconexibacteraceae</taxon>
        <taxon>Paraconexibacter</taxon>
    </lineage>
</organism>
<dbReference type="Pfam" id="PF00501">
    <property type="entry name" value="AMP-binding"/>
    <property type="match status" value="1"/>
</dbReference>
<dbReference type="KEGG" id="parq:DSM112329_04461"/>
<dbReference type="GO" id="GO:0005524">
    <property type="term" value="F:ATP binding"/>
    <property type="evidence" value="ECO:0007669"/>
    <property type="project" value="UniProtKB-KW"/>
</dbReference>
<dbReference type="AlphaFoldDB" id="A0AAU7B139"/>
<keyword evidence="4" id="KW-0067">ATP-binding</keyword>
<dbReference type="GO" id="GO:0005324">
    <property type="term" value="F:long-chain fatty acid transmembrane transporter activity"/>
    <property type="evidence" value="ECO:0007669"/>
    <property type="project" value="TreeGrafter"/>
</dbReference>
<evidence type="ECO:0000256" key="4">
    <source>
        <dbReference type="ARBA" id="ARBA00022840"/>
    </source>
</evidence>